<accession>A0ABU2RQ11</accession>
<organism evidence="1 2">
    <name type="scientific">Streptomyces salyersiae</name>
    <dbReference type="NCBI Taxonomy" id="3075530"/>
    <lineage>
        <taxon>Bacteria</taxon>
        <taxon>Bacillati</taxon>
        <taxon>Actinomycetota</taxon>
        <taxon>Actinomycetes</taxon>
        <taxon>Kitasatosporales</taxon>
        <taxon>Streptomycetaceae</taxon>
        <taxon>Streptomyces</taxon>
    </lineage>
</organism>
<dbReference type="Proteomes" id="UP001183777">
    <property type="component" value="Unassembled WGS sequence"/>
</dbReference>
<dbReference type="RefSeq" id="WP_200695894.1">
    <property type="nucleotide sequence ID" value="NZ_JAVREX010000012.1"/>
</dbReference>
<evidence type="ECO:0000313" key="1">
    <source>
        <dbReference type="EMBL" id="MDT0430947.1"/>
    </source>
</evidence>
<dbReference type="EMBL" id="JAVREX010000012">
    <property type="protein sequence ID" value="MDT0430947.1"/>
    <property type="molecule type" value="Genomic_DNA"/>
</dbReference>
<proteinExistence type="predicted"/>
<name>A0ABU2RQ11_9ACTN</name>
<sequence>MYLPISTREEVPPSSADRDAVYALATAGETARSGAPGSPQASGALLLGLALGLSANPRRSEPIEDAFGGMLQSLVCEQVF</sequence>
<comment type="caution">
    <text evidence="1">The sequence shown here is derived from an EMBL/GenBank/DDBJ whole genome shotgun (WGS) entry which is preliminary data.</text>
</comment>
<evidence type="ECO:0000313" key="2">
    <source>
        <dbReference type="Proteomes" id="UP001183777"/>
    </source>
</evidence>
<keyword evidence="2" id="KW-1185">Reference proteome</keyword>
<reference evidence="2" key="1">
    <citation type="submission" date="2023-07" db="EMBL/GenBank/DDBJ databases">
        <title>30 novel species of actinomycetes from the DSMZ collection.</title>
        <authorList>
            <person name="Nouioui I."/>
        </authorList>
    </citation>
    <scope>NUCLEOTIDE SEQUENCE [LARGE SCALE GENOMIC DNA]</scope>
    <source>
        <strain evidence="2">DSM 41770</strain>
    </source>
</reference>
<gene>
    <name evidence="1" type="ORF">RM649_25295</name>
</gene>
<protein>
    <submittedName>
        <fullName evidence="1">Uncharacterized protein</fullName>
    </submittedName>
</protein>